<feature type="region of interest" description="Disordered" evidence="1">
    <location>
        <begin position="525"/>
        <end position="593"/>
    </location>
</feature>
<name>A0A9P0GBS6_9CUCU</name>
<dbReference type="AlphaFoldDB" id="A0A9P0GBS6"/>
<feature type="compositionally biased region" description="Polar residues" evidence="1">
    <location>
        <begin position="797"/>
        <end position="808"/>
    </location>
</feature>
<feature type="compositionally biased region" description="Polar residues" evidence="1">
    <location>
        <begin position="819"/>
        <end position="840"/>
    </location>
</feature>
<dbReference type="OrthoDB" id="8123891at2759"/>
<accession>A0A9P0GBS6</accession>
<keyword evidence="3" id="KW-1185">Reference proteome</keyword>
<dbReference type="EMBL" id="OV651833">
    <property type="protein sequence ID" value="CAH1107463.1"/>
    <property type="molecule type" value="Genomic_DNA"/>
</dbReference>
<protein>
    <recommendedName>
        <fullName evidence="4">Nucleic-acid-binding protein from transposon X-element</fullName>
    </recommendedName>
</protein>
<feature type="compositionally biased region" description="Polar residues" evidence="1">
    <location>
        <begin position="563"/>
        <end position="574"/>
    </location>
</feature>
<feature type="compositionally biased region" description="Basic and acidic residues" evidence="1">
    <location>
        <begin position="315"/>
        <end position="325"/>
    </location>
</feature>
<dbReference type="Proteomes" id="UP001153636">
    <property type="component" value="Chromosome 21"/>
</dbReference>
<feature type="region of interest" description="Disordered" evidence="1">
    <location>
        <begin position="1060"/>
        <end position="1082"/>
    </location>
</feature>
<proteinExistence type="predicted"/>
<evidence type="ECO:0000313" key="3">
    <source>
        <dbReference type="Proteomes" id="UP001153636"/>
    </source>
</evidence>
<evidence type="ECO:0000256" key="1">
    <source>
        <dbReference type="SAM" id="MobiDB-lite"/>
    </source>
</evidence>
<feature type="region of interest" description="Disordered" evidence="1">
    <location>
        <begin position="776"/>
        <end position="849"/>
    </location>
</feature>
<dbReference type="PANTHER" id="PTHR33273">
    <property type="entry name" value="DOMAIN-CONTAINING PROTEIN, PUTATIVE-RELATED"/>
    <property type="match status" value="1"/>
</dbReference>
<feature type="region of interest" description="Disordered" evidence="1">
    <location>
        <begin position="209"/>
        <end position="357"/>
    </location>
</feature>
<organism evidence="2 3">
    <name type="scientific">Psylliodes chrysocephalus</name>
    <dbReference type="NCBI Taxonomy" id="3402493"/>
    <lineage>
        <taxon>Eukaryota</taxon>
        <taxon>Metazoa</taxon>
        <taxon>Ecdysozoa</taxon>
        <taxon>Arthropoda</taxon>
        <taxon>Hexapoda</taxon>
        <taxon>Insecta</taxon>
        <taxon>Pterygota</taxon>
        <taxon>Neoptera</taxon>
        <taxon>Endopterygota</taxon>
        <taxon>Coleoptera</taxon>
        <taxon>Polyphaga</taxon>
        <taxon>Cucujiformia</taxon>
        <taxon>Chrysomeloidea</taxon>
        <taxon>Chrysomelidae</taxon>
        <taxon>Galerucinae</taxon>
        <taxon>Alticini</taxon>
        <taxon>Psylliodes</taxon>
    </lineage>
</organism>
<feature type="compositionally biased region" description="Basic and acidic residues" evidence="1">
    <location>
        <begin position="251"/>
        <end position="277"/>
    </location>
</feature>
<feature type="compositionally biased region" description="Basic and acidic residues" evidence="1">
    <location>
        <begin position="576"/>
        <end position="586"/>
    </location>
</feature>
<gene>
    <name evidence="2" type="ORF">PSYICH_LOCUS8028</name>
</gene>
<evidence type="ECO:0008006" key="4">
    <source>
        <dbReference type="Google" id="ProtNLM"/>
    </source>
</evidence>
<feature type="region of interest" description="Disordered" evidence="1">
    <location>
        <begin position="470"/>
        <end position="494"/>
    </location>
</feature>
<dbReference type="PANTHER" id="PTHR33273:SF2">
    <property type="entry name" value="ENDONUCLEASE_EXONUCLEASE_PHOSPHATASE DOMAIN-CONTAINING PROTEIN"/>
    <property type="match status" value="1"/>
</dbReference>
<feature type="compositionally biased region" description="Acidic residues" evidence="1">
    <location>
        <begin position="531"/>
        <end position="541"/>
    </location>
</feature>
<evidence type="ECO:0000313" key="2">
    <source>
        <dbReference type="EMBL" id="CAH1107463.1"/>
    </source>
</evidence>
<reference evidence="2" key="1">
    <citation type="submission" date="2022-01" db="EMBL/GenBank/DDBJ databases">
        <authorList>
            <person name="King R."/>
        </authorList>
    </citation>
    <scope>NUCLEOTIDE SEQUENCE</scope>
</reference>
<feature type="compositionally biased region" description="Low complexity" evidence="1">
    <location>
        <begin position="214"/>
        <end position="233"/>
    </location>
</feature>
<sequence length="1184" mass="133979">MLKKSIDENKDIESSLLQYRNTPLKNLNYSPSQLLNSRCCKTKLPIPTSSLVPAVCTNVSEKIEHKLNTYTKYYNKQAKDLKPLEPGQNVIIHNDSKKTWDQGQIIDHHVYPRSYLVRDGCGNTLRRNRVDLKPSVNTFQESANLEEHISPISDKGTDQENYPQNIVNLTSSPEPCTPSQQLIVTTRTGRIIKRPDKLNLRARQKLEKEHRELSINTSRRSSASSTSPRSPITLQLKRSIHHPYRHVSTPKPKESHRSSNSERRDSRERSHKTDEKTRKRSKNHSSNRDRGEMEVNEADLYPPPSSEHKKSSRNITEKFAEKNDENAAFYTPPQEITSNSSTMTDYSPDSDPMSRYGMASATKDATTDPTLISAELVLQNLDSAINNINNENSGPINNSVHTINQNSAPPNNVSVVTEPKFESAYNTLALPNTVTARVLNFGIDPPTSSEDERGKQFNFKHKTLLTKRKNMSPVGQEAQDNPRNMPPENPNKIDEFQIPKKTKKFRTNFIKMLEQKAAATISTTNRFEAIGESESDSESETEPTTSTENKIKGKATPNIRIKGQSTRQKSSVKNTIGEKTKPKSRDTIPPIVIDGNTDNHVNLAKDLKEIVKGKYSIKYTNATTVIYTENDGDYKKLLSSIKEAEIPHHTYTSKADKTHAFVLRGMGKGVEKNAIIEDMQETYEIAVKEIYLMSTKFRPLYLVVTDPAITLECQAWGHATANCGRPPRCLKCAGDHLTNVCTKTRETPATCANCHGSHPANYTKCEAYLERASRLEERRATQKPPLKKYVPAPPPTQSAWDKNRNPTAQELRDFPPLPTSSNSQSKFQPQPPRRNSNVKNVNEKPPQTGGMDDLFALNKEFEELNSMGDFSVKHTNASTIIFVEDREDHSRVLSNIKAEKLSYHTYTSYDDKSHAFVLRGLAEGTKVTDIIEDLEEEHEIKARNVFQMNTKERPLFLVVTDPAITLDYLNKNTRRILYTRVVWEMRKSTKAIIQCHNCQQWGHATSNCGRPSKCVKCAGDHHTRTCTKTRETPATCVNCGGDHPANYSKCQAYTSKLERLEERRPRPQQKFVPAPAPRTNQWEARKQARSANIEYPALPTRKHEANENKKTNSERAVPSNIHMDNVTTLNKELAELNKLINIGELTRAIRALNAALKQCITGQQIIETYNAFMSDVDNQYKLRN</sequence>
<feature type="compositionally biased region" description="Polar residues" evidence="1">
    <location>
        <begin position="334"/>
        <end position="347"/>
    </location>
</feature>